<dbReference type="OrthoDB" id="220607at2"/>
<protein>
    <submittedName>
        <fullName evidence="1">Uncharacterized protein</fullName>
    </submittedName>
</protein>
<dbReference type="Proteomes" id="UP000316714">
    <property type="component" value="Unassembled WGS sequence"/>
</dbReference>
<evidence type="ECO:0000313" key="1">
    <source>
        <dbReference type="EMBL" id="TWT37309.1"/>
    </source>
</evidence>
<name>A0A5C5VHC0_9BACT</name>
<accession>A0A5C5VHC0</accession>
<evidence type="ECO:0000313" key="2">
    <source>
        <dbReference type="Proteomes" id="UP000316714"/>
    </source>
</evidence>
<sequence>MPSDAPQPDPAHARMLREVIGYLNFSEGASDPAFTRNINTLFAAAERDAPDAKPLDTLVERLEAAMRDLSQADPAFADVTQAEAVLRLSAVDFRIAYREFHRDLMWHRSQRELWRPFFLVRVIEAVLAQGPPWDEHDRIVRAARDKLDDYIGYRPVATLESEERHAPYRHEWVRPIPLYVPEVGASHGPYQELIEQTLTILRESDPALLRDAWFDLDLIEELAVDPRAYDFDHPVNKRPNYHFGQWDPDRIDNRGYYRRFVLQPIALDALLSRIEQGAGVEGGPTRAELTFEAAAVLAGTMLMASGTTGNSPNCHGSEVTLSNLMPHIAAYRDRFYIDLLERAAGEHGDRLRAEAQRLRQPFAGARQHLNQELARRRAAQLQHVHLAQLFARMGYPEAADRQARTVRVASARMLSRIYCRLTDGHHDVDKRRLDNVAKQLEEIEDLLHRGIECGALVDPWCIIGFGGNYSLFPALENTVHDYRVDELIRLVEQVLDLCSRAWTEAAAVDDSALEEVFSGTLTRVADWWDQFGSAAVSDVRRLVGKEIEVSTNLVAGALNAWHKAGAAAGDVGFWRMFVDQFDTPKAFQLVIEALLDKDDLVSSRALMMQWVSQCELTPLEDGDAAFYPLVQRWLRLVESRERCTGESQWPLVVKFFEHLEASAEQIWHVPEFEIGEEWDDDFDDELLDSDLMDDKLEGDDGEDYDDYDEEDEDELDNLFEAAWDDVTFRDSADDGGDSSIFDPSQLDTQYELEDEAERIAERLNFLTTVARLWKHTAVAWGPLGPRAGDQDGDRRERLTAWEHEATNRYTQLTSLLESVHTHRIPPPRGTHESLVEYDRRRVIKDSLLEQIITTCVEMSDAGRLLRAAAGHGDLDPESSDIARTIAVLRAVLGGDADSVRAYWSGFCDSLLKQELLYVPLGKGGAPGRIVKARALHQLIYDLLAWLPRLGLVRETCQLLDVAQHMETEHPVGPGAVTEYDRLFENGYQAVVRCLVASADRWDDSAPPSLGGSRTSDTLLVQALQDLTESQLARWLRHSRTVRLSVVEKLSDPRAWVRFVEFVQRYGGDLFDQRFLSLANLRAILHQGVAVWLSNLVEEDEDHELRIVDELGNVLPRDDANELLTLAIEAVVENYREYRDYNSTTTQSDSGELLYTFVDFIRLRNGYDRIAWNLKPVFLAHKILVRQDRPAAAELWRRAVAERTSEEADAQLRKLAMLCEQYGMRLPSIAERIAERFVRPLTIDRLRGLVRPAMQAMADHGEETNAVFAVMEDEIESLMQEPCGAGLDVPDWVHAIEREVSEVRQQRRDNNTSDESWRRLEQAQLTWEELQQQLSDESE</sequence>
<proteinExistence type="predicted"/>
<gene>
    <name evidence="1" type="ORF">KOR34_22570</name>
</gene>
<organism evidence="1 2">
    <name type="scientific">Posidoniimonas corsicana</name>
    <dbReference type="NCBI Taxonomy" id="1938618"/>
    <lineage>
        <taxon>Bacteria</taxon>
        <taxon>Pseudomonadati</taxon>
        <taxon>Planctomycetota</taxon>
        <taxon>Planctomycetia</taxon>
        <taxon>Pirellulales</taxon>
        <taxon>Lacipirellulaceae</taxon>
        <taxon>Posidoniimonas</taxon>
    </lineage>
</organism>
<reference evidence="1 2" key="1">
    <citation type="submission" date="2019-02" db="EMBL/GenBank/DDBJ databases">
        <title>Deep-cultivation of Planctomycetes and their phenomic and genomic characterization uncovers novel biology.</title>
        <authorList>
            <person name="Wiegand S."/>
            <person name="Jogler M."/>
            <person name="Boedeker C."/>
            <person name="Pinto D."/>
            <person name="Vollmers J."/>
            <person name="Rivas-Marin E."/>
            <person name="Kohn T."/>
            <person name="Peeters S.H."/>
            <person name="Heuer A."/>
            <person name="Rast P."/>
            <person name="Oberbeckmann S."/>
            <person name="Bunk B."/>
            <person name="Jeske O."/>
            <person name="Meyerdierks A."/>
            <person name="Storesund J.E."/>
            <person name="Kallscheuer N."/>
            <person name="Luecker S."/>
            <person name="Lage O.M."/>
            <person name="Pohl T."/>
            <person name="Merkel B.J."/>
            <person name="Hornburger P."/>
            <person name="Mueller R.-W."/>
            <person name="Bruemmer F."/>
            <person name="Labrenz M."/>
            <person name="Spormann A.M."/>
            <person name="Op Den Camp H."/>
            <person name="Overmann J."/>
            <person name="Amann R."/>
            <person name="Jetten M.S.M."/>
            <person name="Mascher T."/>
            <person name="Medema M.H."/>
            <person name="Devos D.P."/>
            <person name="Kaster A.-K."/>
            <person name="Ovreas L."/>
            <person name="Rohde M."/>
            <person name="Galperin M.Y."/>
            <person name="Jogler C."/>
        </authorList>
    </citation>
    <scope>NUCLEOTIDE SEQUENCE [LARGE SCALE GENOMIC DNA]</scope>
    <source>
        <strain evidence="1 2">KOR34</strain>
    </source>
</reference>
<dbReference type="EMBL" id="SIHJ01000001">
    <property type="protein sequence ID" value="TWT37309.1"/>
    <property type="molecule type" value="Genomic_DNA"/>
</dbReference>
<comment type="caution">
    <text evidence="1">The sequence shown here is derived from an EMBL/GenBank/DDBJ whole genome shotgun (WGS) entry which is preliminary data.</text>
</comment>
<dbReference type="RefSeq" id="WP_146564653.1">
    <property type="nucleotide sequence ID" value="NZ_SIHJ01000001.1"/>
</dbReference>
<keyword evidence="2" id="KW-1185">Reference proteome</keyword>